<dbReference type="InterPro" id="IPR003594">
    <property type="entry name" value="HATPase_dom"/>
</dbReference>
<dbReference type="InterPro" id="IPR004358">
    <property type="entry name" value="Sig_transdc_His_kin-like_C"/>
</dbReference>
<evidence type="ECO:0000256" key="7">
    <source>
        <dbReference type="ARBA" id="ARBA00022777"/>
    </source>
</evidence>
<comment type="subcellular location">
    <subcellularLocation>
        <location evidence="2">Cell membrane</location>
    </subcellularLocation>
</comment>
<keyword evidence="5" id="KW-0808">Transferase</keyword>
<dbReference type="EC" id="2.7.13.3" evidence="3"/>
<dbReference type="InterPro" id="IPR003660">
    <property type="entry name" value="HAMP_dom"/>
</dbReference>
<dbReference type="PROSITE" id="PS50109">
    <property type="entry name" value="HIS_KIN"/>
    <property type="match status" value="1"/>
</dbReference>
<comment type="caution">
    <text evidence="14">The sequence shown here is derived from an EMBL/GenBank/DDBJ whole genome shotgun (WGS) entry which is preliminary data.</text>
</comment>
<gene>
    <name evidence="14" type="ORF">DBZ45_17125</name>
</gene>
<proteinExistence type="predicted"/>
<evidence type="ECO:0000256" key="4">
    <source>
        <dbReference type="ARBA" id="ARBA00022553"/>
    </source>
</evidence>
<dbReference type="GO" id="GO:0000155">
    <property type="term" value="F:phosphorelay sensor kinase activity"/>
    <property type="evidence" value="ECO:0007669"/>
    <property type="project" value="InterPro"/>
</dbReference>
<dbReference type="Pfam" id="PF02518">
    <property type="entry name" value="HATPase_c"/>
    <property type="match status" value="1"/>
</dbReference>
<evidence type="ECO:0000259" key="13">
    <source>
        <dbReference type="PROSITE" id="PS50885"/>
    </source>
</evidence>
<keyword evidence="4" id="KW-0597">Phosphoprotein</keyword>
<dbReference type="InterPro" id="IPR003661">
    <property type="entry name" value="HisK_dim/P_dom"/>
</dbReference>
<dbReference type="AlphaFoldDB" id="A0A328HBD4"/>
<keyword evidence="6 11" id="KW-0812">Transmembrane</keyword>
<evidence type="ECO:0000256" key="2">
    <source>
        <dbReference type="ARBA" id="ARBA00004236"/>
    </source>
</evidence>
<dbReference type="OrthoDB" id="9786919at2"/>
<feature type="domain" description="Histidine kinase" evidence="12">
    <location>
        <begin position="267"/>
        <end position="499"/>
    </location>
</feature>
<dbReference type="Proteomes" id="UP000249166">
    <property type="component" value="Unassembled WGS sequence"/>
</dbReference>
<evidence type="ECO:0000256" key="8">
    <source>
        <dbReference type="ARBA" id="ARBA00022989"/>
    </source>
</evidence>
<dbReference type="PANTHER" id="PTHR43711">
    <property type="entry name" value="TWO-COMPONENT HISTIDINE KINASE"/>
    <property type="match status" value="1"/>
</dbReference>
<dbReference type="InterPro" id="IPR005467">
    <property type="entry name" value="His_kinase_dom"/>
</dbReference>
<dbReference type="GO" id="GO:0005886">
    <property type="term" value="C:plasma membrane"/>
    <property type="evidence" value="ECO:0007669"/>
    <property type="project" value="UniProtKB-SubCell"/>
</dbReference>
<dbReference type="SUPFAM" id="SSF158472">
    <property type="entry name" value="HAMP domain-like"/>
    <property type="match status" value="1"/>
</dbReference>
<keyword evidence="7 14" id="KW-0418">Kinase</keyword>
<dbReference type="Pfam" id="PF00672">
    <property type="entry name" value="HAMP"/>
    <property type="match status" value="1"/>
</dbReference>
<dbReference type="FunFam" id="1.10.287.130:FF:000001">
    <property type="entry name" value="Two-component sensor histidine kinase"/>
    <property type="match status" value="1"/>
</dbReference>
<dbReference type="Gene3D" id="6.10.340.10">
    <property type="match status" value="1"/>
</dbReference>
<evidence type="ECO:0000259" key="12">
    <source>
        <dbReference type="PROSITE" id="PS50109"/>
    </source>
</evidence>
<dbReference type="SUPFAM" id="SSF47384">
    <property type="entry name" value="Homodimeric domain of signal transducing histidine kinase"/>
    <property type="match status" value="1"/>
</dbReference>
<comment type="catalytic activity">
    <reaction evidence="1">
        <text>ATP + protein L-histidine = ADP + protein N-phospho-L-histidine.</text>
        <dbReference type="EC" id="2.7.13.3"/>
    </reaction>
</comment>
<keyword evidence="9" id="KW-0902">Two-component regulatory system</keyword>
<dbReference type="SMART" id="SM00388">
    <property type="entry name" value="HisKA"/>
    <property type="match status" value="1"/>
</dbReference>
<dbReference type="CDD" id="cd06225">
    <property type="entry name" value="HAMP"/>
    <property type="match status" value="1"/>
</dbReference>
<feature type="domain" description="HAMP" evidence="13">
    <location>
        <begin position="206"/>
        <end position="259"/>
    </location>
</feature>
<dbReference type="InterPro" id="IPR036890">
    <property type="entry name" value="HATPase_C_sf"/>
</dbReference>
<keyword evidence="8 11" id="KW-1133">Transmembrane helix</keyword>
<dbReference type="PROSITE" id="PS50885">
    <property type="entry name" value="HAMP"/>
    <property type="match status" value="1"/>
</dbReference>
<organism evidence="14 15">
    <name type="scientific">Arthrobacter globiformis</name>
    <dbReference type="NCBI Taxonomy" id="1665"/>
    <lineage>
        <taxon>Bacteria</taxon>
        <taxon>Bacillati</taxon>
        <taxon>Actinomycetota</taxon>
        <taxon>Actinomycetes</taxon>
        <taxon>Micrococcales</taxon>
        <taxon>Micrococcaceae</taxon>
        <taxon>Arthrobacter</taxon>
    </lineage>
</organism>
<dbReference type="PRINTS" id="PR00344">
    <property type="entry name" value="BCTRLSENSOR"/>
</dbReference>
<evidence type="ECO:0000256" key="10">
    <source>
        <dbReference type="SAM" id="MobiDB-lite"/>
    </source>
</evidence>
<evidence type="ECO:0000256" key="1">
    <source>
        <dbReference type="ARBA" id="ARBA00000085"/>
    </source>
</evidence>
<accession>A0A328HBD4</accession>
<dbReference type="SUPFAM" id="SSF55874">
    <property type="entry name" value="ATPase domain of HSP90 chaperone/DNA topoisomerase II/histidine kinase"/>
    <property type="match status" value="1"/>
</dbReference>
<keyword evidence="11" id="KW-0472">Membrane</keyword>
<sequence>MNTAGALRTEVHSVRFRLLATLLVFMAVGLFVAGAATHAAQLNSLNDRVNAELQVPRKNLDALAKRGQPNSGAPYASLNSLFTTYLRSGAPGGYVSVMTVVRGRSVILPAGEQPTKLRTAAITDNMWDWSVPRQTVMRDIDLDGRQVRLAITSVSLPGGRPDQGLLITSSEIGAQREEVFASMWTFALASAVTLAMTGLVGYLVTGRLLRPVRRLREATEATTFEDLSKRVEVPASTDDIAQLAMNFNRMLERLESGSDNQRRFVHDASHELRTPMTIIRGYLELLRSGDPNDVDQTRELLLDELDRMQVLVDDLLLLARSGRPDFVTPAWVEADDLLEDVLNRVRVLGERQWRLEARPGGLIRADRRRLTQALEQLAANAVNHTSESDQISVGGAWVEDDGGAPQGGRAVVVRELAARHRASRELEIWVSDTGTGIPADEHERIFERFGKGSNSAATEGSGLGLSIVKAIAEAHGGTVLLESEEGKGSRFTLRIPSGGTDESDETDGSVAADTGGDTEGFDAQGDARPKKRRRGGKPKLAGPASGIELAIRAGGTP</sequence>
<evidence type="ECO:0000256" key="9">
    <source>
        <dbReference type="ARBA" id="ARBA00023012"/>
    </source>
</evidence>
<evidence type="ECO:0000256" key="5">
    <source>
        <dbReference type="ARBA" id="ARBA00022679"/>
    </source>
</evidence>
<protein>
    <recommendedName>
        <fullName evidence="3">histidine kinase</fullName>
        <ecNumber evidence="3">2.7.13.3</ecNumber>
    </recommendedName>
</protein>
<feature type="region of interest" description="Disordered" evidence="10">
    <location>
        <begin position="483"/>
        <end position="557"/>
    </location>
</feature>
<dbReference type="EMBL" id="QLNP01000098">
    <property type="protein sequence ID" value="RAM35886.1"/>
    <property type="molecule type" value="Genomic_DNA"/>
</dbReference>
<name>A0A328HBD4_ARTGO</name>
<dbReference type="SMART" id="SM00387">
    <property type="entry name" value="HATPase_c"/>
    <property type="match status" value="1"/>
</dbReference>
<dbReference type="CDD" id="cd00075">
    <property type="entry name" value="HATPase"/>
    <property type="match status" value="1"/>
</dbReference>
<dbReference type="PANTHER" id="PTHR43711:SF28">
    <property type="entry name" value="SENSOR HISTIDINE KINASE YXDK"/>
    <property type="match status" value="1"/>
</dbReference>
<evidence type="ECO:0000256" key="3">
    <source>
        <dbReference type="ARBA" id="ARBA00012438"/>
    </source>
</evidence>
<dbReference type="RefSeq" id="WP_111905067.1">
    <property type="nucleotide sequence ID" value="NZ_QLNP01000098.1"/>
</dbReference>
<dbReference type="Pfam" id="PF00512">
    <property type="entry name" value="HisKA"/>
    <property type="match status" value="1"/>
</dbReference>
<dbReference type="CDD" id="cd00082">
    <property type="entry name" value="HisKA"/>
    <property type="match status" value="1"/>
</dbReference>
<dbReference type="SMART" id="SM00304">
    <property type="entry name" value="HAMP"/>
    <property type="match status" value="1"/>
</dbReference>
<evidence type="ECO:0000313" key="14">
    <source>
        <dbReference type="EMBL" id="RAM35886.1"/>
    </source>
</evidence>
<dbReference type="InterPro" id="IPR050736">
    <property type="entry name" value="Sensor_HK_Regulatory"/>
</dbReference>
<reference evidence="14 15" key="1">
    <citation type="submission" date="2018-04" db="EMBL/GenBank/DDBJ databases">
        <title>Bacteria isolated from cave deposits of Manipur.</title>
        <authorList>
            <person name="Sahoo D."/>
            <person name="Sarangthem I."/>
            <person name="Nandeibam J."/>
        </authorList>
    </citation>
    <scope>NUCLEOTIDE SEQUENCE [LARGE SCALE GENOMIC DNA]</scope>
    <source>
        <strain evidence="15">mrc11</strain>
    </source>
</reference>
<dbReference type="InterPro" id="IPR036097">
    <property type="entry name" value="HisK_dim/P_sf"/>
</dbReference>
<feature type="transmembrane region" description="Helical" evidence="11">
    <location>
        <begin position="183"/>
        <end position="204"/>
    </location>
</feature>
<dbReference type="Gene3D" id="3.30.565.10">
    <property type="entry name" value="Histidine kinase-like ATPase, C-terminal domain"/>
    <property type="match status" value="1"/>
</dbReference>
<evidence type="ECO:0000256" key="11">
    <source>
        <dbReference type="SAM" id="Phobius"/>
    </source>
</evidence>
<dbReference type="Gene3D" id="1.10.287.130">
    <property type="match status" value="1"/>
</dbReference>
<evidence type="ECO:0000313" key="15">
    <source>
        <dbReference type="Proteomes" id="UP000249166"/>
    </source>
</evidence>
<evidence type="ECO:0000256" key="6">
    <source>
        <dbReference type="ARBA" id="ARBA00022692"/>
    </source>
</evidence>